<dbReference type="SUPFAM" id="SSF55729">
    <property type="entry name" value="Acyl-CoA N-acyltransferases (Nat)"/>
    <property type="match status" value="1"/>
</dbReference>
<organism evidence="4 5">
    <name type="scientific">Ancylobacter novellus (strain ATCC 8093 / DSM 506 / JCM 20403 / CCM 1077 / IAM 12100 / NBRC 12443 / NCIMB 10456)</name>
    <name type="common">Starkeya novella</name>
    <dbReference type="NCBI Taxonomy" id="639283"/>
    <lineage>
        <taxon>Bacteria</taxon>
        <taxon>Pseudomonadati</taxon>
        <taxon>Pseudomonadota</taxon>
        <taxon>Alphaproteobacteria</taxon>
        <taxon>Hyphomicrobiales</taxon>
        <taxon>Xanthobacteraceae</taxon>
        <taxon>Ancylobacter</taxon>
    </lineage>
</organism>
<name>D6ZZN9_ANCN5</name>
<dbReference type="GO" id="GO:0016747">
    <property type="term" value="F:acyltransferase activity, transferring groups other than amino-acyl groups"/>
    <property type="evidence" value="ECO:0007669"/>
    <property type="project" value="InterPro"/>
</dbReference>
<dbReference type="eggNOG" id="COG0456">
    <property type="taxonomic scope" value="Bacteria"/>
</dbReference>
<dbReference type="PANTHER" id="PTHR43420:SF44">
    <property type="entry name" value="ACETYLTRANSFERASE YPEA"/>
    <property type="match status" value="1"/>
</dbReference>
<dbReference type="EMBL" id="CP002026">
    <property type="protein sequence ID" value="ADH91234.1"/>
    <property type="molecule type" value="Genomic_DNA"/>
</dbReference>
<dbReference type="KEGG" id="sno:Snov_3964"/>
<evidence type="ECO:0000313" key="4">
    <source>
        <dbReference type="EMBL" id="ADH91234.1"/>
    </source>
</evidence>
<dbReference type="PANTHER" id="PTHR43420">
    <property type="entry name" value="ACETYLTRANSFERASE"/>
    <property type="match status" value="1"/>
</dbReference>
<dbReference type="AlphaFoldDB" id="D6ZZN9"/>
<dbReference type="HOGENOM" id="CLU_013985_23_2_5"/>
<sequence length="164" mass="17722">MTGLLTRLGLRRREVALRRARAGDAEALARLHAQSFRVGWDAAEFERLLANRLSRCLVATDGPSGAPVGFILLSGVAPETEILSVAVASARRGEGIARRLVEAAFGTLAAEGFTTVFLEVEEGNVSALHLYARTGFREIGRRKGYYHKADGEAVAALTMRRDIA</sequence>
<accession>D6ZZN9</accession>
<evidence type="ECO:0000313" key="5">
    <source>
        <dbReference type="Proteomes" id="UP000006633"/>
    </source>
</evidence>
<protein>
    <submittedName>
        <fullName evidence="4">Ribosomal-protein-alanine acetyltransferase</fullName>
    </submittedName>
</protein>
<evidence type="ECO:0000256" key="1">
    <source>
        <dbReference type="ARBA" id="ARBA00022679"/>
    </source>
</evidence>
<reference evidence="4 5" key="1">
    <citation type="journal article" date="2012" name="Stand. Genomic Sci.">
        <title>Complete genome sequence of the facultatively chemolithoautotrophic and methylotrophic alpha Proteobacterium Starkeya novella type strain (ATCC 8093(T)).</title>
        <authorList>
            <person name="Kappler U."/>
            <person name="Davenport K."/>
            <person name="Beatson S."/>
            <person name="Lucas S."/>
            <person name="Lapidus A."/>
            <person name="Copeland A."/>
            <person name="Berry K.W."/>
            <person name="Glavina Del Rio T."/>
            <person name="Hammon N."/>
            <person name="Dalin E."/>
            <person name="Tice H."/>
            <person name="Pitluck S."/>
            <person name="Richardson P."/>
            <person name="Bruce D."/>
            <person name="Goodwin L.A."/>
            <person name="Han C."/>
            <person name="Tapia R."/>
            <person name="Detter J.C."/>
            <person name="Chang Y.J."/>
            <person name="Jeffries C.D."/>
            <person name="Land M."/>
            <person name="Hauser L."/>
            <person name="Kyrpides N.C."/>
            <person name="Goker M."/>
            <person name="Ivanova N."/>
            <person name="Klenk H.P."/>
            <person name="Woyke T."/>
        </authorList>
    </citation>
    <scope>NUCLEOTIDE SEQUENCE [LARGE SCALE GENOMIC DNA]</scope>
    <source>
        <strain evidence="5">ATCC 8093 / DSM 506 / JCM 20403 / CCM 1077 / IAM 12100 / NBRC 12443 / NCIMB 10456</strain>
    </source>
</reference>
<evidence type="ECO:0000256" key="2">
    <source>
        <dbReference type="ARBA" id="ARBA00023315"/>
    </source>
</evidence>
<proteinExistence type="predicted"/>
<dbReference type="Gene3D" id="3.40.630.30">
    <property type="match status" value="1"/>
</dbReference>
<dbReference type="InterPro" id="IPR050680">
    <property type="entry name" value="YpeA/RimI_acetyltransf"/>
</dbReference>
<dbReference type="OrthoDB" id="9804026at2"/>
<dbReference type="RefSeq" id="WP_013168735.1">
    <property type="nucleotide sequence ID" value="NC_014217.1"/>
</dbReference>
<dbReference type="InterPro" id="IPR000182">
    <property type="entry name" value="GNAT_dom"/>
</dbReference>
<dbReference type="InterPro" id="IPR016181">
    <property type="entry name" value="Acyl_CoA_acyltransferase"/>
</dbReference>
<gene>
    <name evidence="4" type="ordered locus">Snov_3964</name>
</gene>
<dbReference type="Proteomes" id="UP000006633">
    <property type="component" value="Chromosome"/>
</dbReference>
<keyword evidence="2" id="KW-0012">Acyltransferase</keyword>
<feature type="domain" description="N-acetyltransferase" evidence="3">
    <location>
        <begin position="15"/>
        <end position="164"/>
    </location>
</feature>
<dbReference type="PROSITE" id="PS51186">
    <property type="entry name" value="GNAT"/>
    <property type="match status" value="1"/>
</dbReference>
<dbReference type="STRING" id="639283.Snov_3964"/>
<keyword evidence="1" id="KW-0808">Transferase</keyword>
<evidence type="ECO:0000259" key="3">
    <source>
        <dbReference type="PROSITE" id="PS51186"/>
    </source>
</evidence>
<keyword evidence="5" id="KW-1185">Reference proteome</keyword>
<dbReference type="Pfam" id="PF00583">
    <property type="entry name" value="Acetyltransf_1"/>
    <property type="match status" value="1"/>
</dbReference>
<dbReference type="CDD" id="cd04301">
    <property type="entry name" value="NAT_SF"/>
    <property type="match status" value="1"/>
</dbReference>